<organism evidence="1 2">
    <name type="scientific">Panicum virgatum</name>
    <name type="common">Blackwell switchgrass</name>
    <dbReference type="NCBI Taxonomy" id="38727"/>
    <lineage>
        <taxon>Eukaryota</taxon>
        <taxon>Viridiplantae</taxon>
        <taxon>Streptophyta</taxon>
        <taxon>Embryophyta</taxon>
        <taxon>Tracheophyta</taxon>
        <taxon>Spermatophyta</taxon>
        <taxon>Magnoliopsida</taxon>
        <taxon>Liliopsida</taxon>
        <taxon>Poales</taxon>
        <taxon>Poaceae</taxon>
        <taxon>PACMAD clade</taxon>
        <taxon>Panicoideae</taxon>
        <taxon>Panicodae</taxon>
        <taxon>Paniceae</taxon>
        <taxon>Panicinae</taxon>
        <taxon>Panicum</taxon>
        <taxon>Panicum sect. Hiantes</taxon>
    </lineage>
</organism>
<proteinExistence type="predicted"/>
<evidence type="ECO:0000313" key="1">
    <source>
        <dbReference type="EMBL" id="KAG2644873.1"/>
    </source>
</evidence>
<name>A0A8T0WJN2_PANVG</name>
<evidence type="ECO:0000313" key="2">
    <source>
        <dbReference type="Proteomes" id="UP000823388"/>
    </source>
</evidence>
<comment type="caution">
    <text evidence="1">The sequence shown here is derived from an EMBL/GenBank/DDBJ whole genome shotgun (WGS) entry which is preliminary data.</text>
</comment>
<sequence length="103" mass="11607">MGVDRFLHCLFPPKGKLHFIYAKLANHISALPPSHLRSSISGSHLPSQRPVTHRLISPPGDSSISCPLQCKLQTLRAFMVWRFFLPIVSLFRYSSVRLLPTNA</sequence>
<dbReference type="Proteomes" id="UP000823388">
    <property type="component" value="Chromosome 2K"/>
</dbReference>
<accession>A0A8T0WJN2</accession>
<gene>
    <name evidence="1" type="ORF">PVAP13_2KG362500</name>
</gene>
<protein>
    <submittedName>
        <fullName evidence="1">Uncharacterized protein</fullName>
    </submittedName>
</protein>
<reference evidence="1" key="1">
    <citation type="submission" date="2020-05" db="EMBL/GenBank/DDBJ databases">
        <title>WGS assembly of Panicum virgatum.</title>
        <authorList>
            <person name="Lovell J.T."/>
            <person name="Jenkins J."/>
            <person name="Shu S."/>
            <person name="Juenger T.E."/>
            <person name="Schmutz J."/>
        </authorList>
    </citation>
    <scope>NUCLEOTIDE SEQUENCE</scope>
    <source>
        <strain evidence="1">AP13</strain>
    </source>
</reference>
<dbReference type="AlphaFoldDB" id="A0A8T0WJN2"/>
<dbReference type="EMBL" id="CM029039">
    <property type="protein sequence ID" value="KAG2644873.1"/>
    <property type="molecule type" value="Genomic_DNA"/>
</dbReference>
<keyword evidence="2" id="KW-1185">Reference proteome</keyword>